<sequence>MENCAQSPQQDPELLIIDNFDFDSIFDEEPGAPPKEGDYGLVINVDSTLQELYFTPAEHDLTPLENDDFLVDIDFTPQDLKGSDSPKSMLSYEEIERMLMEDVDDDVYGTVNQRLIDGFVEGILVDVSGSESGTGNCEAATTPDSVGEGEGEKRREDDGEEEDDLVSKKKRRQLRNRESAMMSRERKKIYVKELEMKSKYLESECRRLDYALRCCVAENQVLHQRLQMGGPLGVYAAKQESAVLFMESLLLGSLFWLLSIVCLSLVPGMQMLNQKEGNRLGRGLALEAVRSKILANNKNIGSELEYELFIMGRRCRGTKHRMKLYMTPRPVLCA</sequence>
<keyword evidence="9" id="KW-1133">Transmembrane helix</keyword>
<accession>A0AAX6H5F5</accession>
<dbReference type="Pfam" id="PF00170">
    <property type="entry name" value="bZIP_1"/>
    <property type="match status" value="1"/>
</dbReference>
<feature type="domain" description="BZIP" evidence="10">
    <location>
        <begin position="166"/>
        <end position="208"/>
    </location>
</feature>
<dbReference type="PANTHER" id="PTHR47416">
    <property type="entry name" value="BASIC-LEUCINE ZIPPER TRANSCRIPTION FACTOR F-RELATED"/>
    <property type="match status" value="1"/>
</dbReference>
<reference evidence="11" key="1">
    <citation type="journal article" date="2023" name="GigaByte">
        <title>Genome assembly of the bearded iris, Iris pallida Lam.</title>
        <authorList>
            <person name="Bruccoleri R.E."/>
            <person name="Oakeley E.J."/>
            <person name="Faust A.M.E."/>
            <person name="Altorfer M."/>
            <person name="Dessus-Babus S."/>
            <person name="Burckhardt D."/>
            <person name="Oertli M."/>
            <person name="Naumann U."/>
            <person name="Petersen F."/>
            <person name="Wong J."/>
        </authorList>
    </citation>
    <scope>NUCLEOTIDE SEQUENCE</scope>
    <source>
        <strain evidence="11">GSM-AAB239-AS_SAM_17_03QT</strain>
    </source>
</reference>
<dbReference type="SUPFAM" id="SSF57959">
    <property type="entry name" value="Leucine zipper domain"/>
    <property type="match status" value="1"/>
</dbReference>
<dbReference type="GO" id="GO:0003700">
    <property type="term" value="F:DNA-binding transcription factor activity"/>
    <property type="evidence" value="ECO:0007669"/>
    <property type="project" value="InterPro"/>
</dbReference>
<name>A0AAX6H5F5_IRIPA</name>
<comment type="caution">
    <text evidence="11">The sequence shown here is derived from an EMBL/GenBank/DDBJ whole genome shotgun (WGS) entry which is preliminary data.</text>
</comment>
<evidence type="ECO:0000256" key="7">
    <source>
        <dbReference type="ARBA" id="ARBA00023242"/>
    </source>
</evidence>
<organism evidence="11 12">
    <name type="scientific">Iris pallida</name>
    <name type="common">Sweet iris</name>
    <dbReference type="NCBI Taxonomy" id="29817"/>
    <lineage>
        <taxon>Eukaryota</taxon>
        <taxon>Viridiplantae</taxon>
        <taxon>Streptophyta</taxon>
        <taxon>Embryophyta</taxon>
        <taxon>Tracheophyta</taxon>
        <taxon>Spermatophyta</taxon>
        <taxon>Magnoliopsida</taxon>
        <taxon>Liliopsida</taxon>
        <taxon>Asparagales</taxon>
        <taxon>Iridaceae</taxon>
        <taxon>Iridoideae</taxon>
        <taxon>Irideae</taxon>
        <taxon>Iris</taxon>
    </lineage>
</organism>
<evidence type="ECO:0000313" key="12">
    <source>
        <dbReference type="Proteomes" id="UP001140949"/>
    </source>
</evidence>
<keyword evidence="5" id="KW-0238">DNA-binding</keyword>
<feature type="transmembrane region" description="Helical" evidence="9">
    <location>
        <begin position="242"/>
        <end position="266"/>
    </location>
</feature>
<comment type="similarity">
    <text evidence="3">Belongs to the bZIP family.</text>
</comment>
<gene>
    <name evidence="11" type="ORF">M6B38_329780</name>
</gene>
<dbReference type="AlphaFoldDB" id="A0AAX6H5F5"/>
<dbReference type="CDD" id="cd14704">
    <property type="entry name" value="bZIP_HY5-like"/>
    <property type="match status" value="1"/>
</dbReference>
<dbReference type="GO" id="GO:0005789">
    <property type="term" value="C:endoplasmic reticulum membrane"/>
    <property type="evidence" value="ECO:0007669"/>
    <property type="project" value="UniProtKB-SubCell"/>
</dbReference>
<dbReference type="GO" id="GO:0005634">
    <property type="term" value="C:nucleus"/>
    <property type="evidence" value="ECO:0007669"/>
    <property type="project" value="UniProtKB-SubCell"/>
</dbReference>
<dbReference type="PANTHER" id="PTHR47416:SF8">
    <property type="entry name" value="BASIC-LEUCINE ZIPPER TRANSCRIPTION FACTOR E-RELATED"/>
    <property type="match status" value="1"/>
</dbReference>
<comment type="subcellular location">
    <subcellularLocation>
        <location evidence="2">Endoplasmic reticulum membrane</location>
        <topology evidence="2">Single-pass membrane protein</topology>
    </subcellularLocation>
    <subcellularLocation>
        <location evidence="1">Nucleus</location>
    </subcellularLocation>
</comment>
<evidence type="ECO:0000256" key="5">
    <source>
        <dbReference type="ARBA" id="ARBA00023125"/>
    </source>
</evidence>
<dbReference type="InterPro" id="IPR004827">
    <property type="entry name" value="bZIP"/>
</dbReference>
<reference evidence="11" key="2">
    <citation type="submission" date="2023-04" db="EMBL/GenBank/DDBJ databases">
        <authorList>
            <person name="Bruccoleri R.E."/>
            <person name="Oakeley E.J."/>
            <person name="Faust A.-M."/>
            <person name="Dessus-Babus S."/>
            <person name="Altorfer M."/>
            <person name="Burckhardt D."/>
            <person name="Oertli M."/>
            <person name="Naumann U."/>
            <person name="Petersen F."/>
            <person name="Wong J."/>
        </authorList>
    </citation>
    <scope>NUCLEOTIDE SEQUENCE</scope>
    <source>
        <strain evidence="11">GSM-AAB239-AS_SAM_17_03QT</strain>
        <tissue evidence="11">Leaf</tissue>
    </source>
</reference>
<keyword evidence="9" id="KW-0812">Transmembrane</keyword>
<keyword evidence="4" id="KW-0805">Transcription regulation</keyword>
<dbReference type="EMBL" id="JANAVB010012999">
    <property type="protein sequence ID" value="KAJ6835817.1"/>
    <property type="molecule type" value="Genomic_DNA"/>
</dbReference>
<protein>
    <submittedName>
        <fullName evidence="11">BZIP transcription factor 50</fullName>
    </submittedName>
</protein>
<evidence type="ECO:0000256" key="1">
    <source>
        <dbReference type="ARBA" id="ARBA00004123"/>
    </source>
</evidence>
<evidence type="ECO:0000256" key="2">
    <source>
        <dbReference type="ARBA" id="ARBA00004389"/>
    </source>
</evidence>
<keyword evidence="7" id="KW-0539">Nucleus</keyword>
<evidence type="ECO:0000256" key="6">
    <source>
        <dbReference type="ARBA" id="ARBA00023163"/>
    </source>
</evidence>
<dbReference type="Gene3D" id="1.20.5.170">
    <property type="match status" value="1"/>
</dbReference>
<evidence type="ECO:0000313" key="11">
    <source>
        <dbReference type="EMBL" id="KAJ6835817.1"/>
    </source>
</evidence>
<evidence type="ECO:0000256" key="4">
    <source>
        <dbReference type="ARBA" id="ARBA00023015"/>
    </source>
</evidence>
<proteinExistence type="inferred from homology"/>
<dbReference type="Proteomes" id="UP001140949">
    <property type="component" value="Unassembled WGS sequence"/>
</dbReference>
<keyword evidence="12" id="KW-1185">Reference proteome</keyword>
<feature type="region of interest" description="Disordered" evidence="8">
    <location>
        <begin position="131"/>
        <end position="180"/>
    </location>
</feature>
<keyword evidence="9" id="KW-0472">Membrane</keyword>
<evidence type="ECO:0000256" key="9">
    <source>
        <dbReference type="SAM" id="Phobius"/>
    </source>
</evidence>
<keyword evidence="6" id="KW-0804">Transcription</keyword>
<evidence type="ECO:0000259" key="10">
    <source>
        <dbReference type="PROSITE" id="PS50217"/>
    </source>
</evidence>
<dbReference type="GO" id="GO:0003677">
    <property type="term" value="F:DNA binding"/>
    <property type="evidence" value="ECO:0007669"/>
    <property type="project" value="UniProtKB-KW"/>
</dbReference>
<evidence type="ECO:0000256" key="8">
    <source>
        <dbReference type="SAM" id="MobiDB-lite"/>
    </source>
</evidence>
<dbReference type="PROSITE" id="PS50217">
    <property type="entry name" value="BZIP"/>
    <property type="match status" value="1"/>
</dbReference>
<dbReference type="InterPro" id="IPR046347">
    <property type="entry name" value="bZIP_sf"/>
</dbReference>
<evidence type="ECO:0000256" key="3">
    <source>
        <dbReference type="ARBA" id="ARBA00007163"/>
    </source>
</evidence>